<comment type="caution">
    <text evidence="1">The sequence shown here is derived from an EMBL/GenBank/DDBJ whole genome shotgun (WGS) entry which is preliminary data.</text>
</comment>
<keyword evidence="2" id="KW-1185">Reference proteome</keyword>
<gene>
    <name evidence="1" type="ORF">QQF64_009052</name>
</gene>
<dbReference type="EMBL" id="JAYMGO010000015">
    <property type="protein sequence ID" value="KAL1261225.1"/>
    <property type="molecule type" value="Genomic_DNA"/>
</dbReference>
<protein>
    <submittedName>
        <fullName evidence="1">Uncharacterized protein</fullName>
    </submittedName>
</protein>
<organism evidence="1 2">
    <name type="scientific">Cirrhinus molitorella</name>
    <name type="common">mud carp</name>
    <dbReference type="NCBI Taxonomy" id="172907"/>
    <lineage>
        <taxon>Eukaryota</taxon>
        <taxon>Metazoa</taxon>
        <taxon>Chordata</taxon>
        <taxon>Craniata</taxon>
        <taxon>Vertebrata</taxon>
        <taxon>Euteleostomi</taxon>
        <taxon>Actinopterygii</taxon>
        <taxon>Neopterygii</taxon>
        <taxon>Teleostei</taxon>
        <taxon>Ostariophysi</taxon>
        <taxon>Cypriniformes</taxon>
        <taxon>Cyprinidae</taxon>
        <taxon>Labeoninae</taxon>
        <taxon>Labeonini</taxon>
        <taxon>Cirrhinus</taxon>
    </lineage>
</organism>
<dbReference type="PANTHER" id="PTHR47331:SF1">
    <property type="entry name" value="GAG-LIKE PROTEIN"/>
    <property type="match status" value="1"/>
</dbReference>
<sequence length="169" mass="19425">MLVRCCYGTVPTFFRLTNSKGEVCVSFVFGKARVAPLKCTTIPRKELAAAVLAVRLDHMLRRELQFTLANSIFWSDSMTVLQYIANRNKRKRMCKSAAAIIHSLSKVEQWKHICSKANPADQLQRVLSAKVHFFSIPNMVQRVAGPLMHTQWPETKTKTWIPFQMMIQR</sequence>
<dbReference type="PANTHER" id="PTHR47331">
    <property type="entry name" value="PHD-TYPE DOMAIN-CONTAINING PROTEIN"/>
    <property type="match status" value="1"/>
</dbReference>
<evidence type="ECO:0000313" key="1">
    <source>
        <dbReference type="EMBL" id="KAL1261225.1"/>
    </source>
</evidence>
<dbReference type="Proteomes" id="UP001558613">
    <property type="component" value="Unassembled WGS sequence"/>
</dbReference>
<reference evidence="1 2" key="1">
    <citation type="submission" date="2023-09" db="EMBL/GenBank/DDBJ databases">
        <authorList>
            <person name="Wang M."/>
        </authorList>
    </citation>
    <scope>NUCLEOTIDE SEQUENCE [LARGE SCALE GENOMIC DNA]</scope>
    <source>
        <strain evidence="1">GT-2023</strain>
        <tissue evidence="1">Liver</tissue>
    </source>
</reference>
<proteinExistence type="predicted"/>
<dbReference type="InterPro" id="IPR008042">
    <property type="entry name" value="Retrotrans_Pao"/>
</dbReference>
<name>A0ABR3M8R6_9TELE</name>
<accession>A0ABR3M8R6</accession>
<evidence type="ECO:0000313" key="2">
    <source>
        <dbReference type="Proteomes" id="UP001558613"/>
    </source>
</evidence>
<dbReference type="Pfam" id="PF05380">
    <property type="entry name" value="Peptidase_A17"/>
    <property type="match status" value="1"/>
</dbReference>